<feature type="transmembrane region" description="Helical" evidence="7">
    <location>
        <begin position="22"/>
        <end position="48"/>
    </location>
</feature>
<keyword evidence="3" id="KW-1003">Cell membrane</keyword>
<comment type="subcellular location">
    <subcellularLocation>
        <location evidence="1">Cell membrane</location>
        <topology evidence="1">Multi-pass membrane protein</topology>
    </subcellularLocation>
</comment>
<feature type="transmembrane region" description="Helical" evidence="7">
    <location>
        <begin position="392"/>
        <end position="413"/>
    </location>
</feature>
<dbReference type="GO" id="GO:0005886">
    <property type="term" value="C:plasma membrane"/>
    <property type="evidence" value="ECO:0007669"/>
    <property type="project" value="UniProtKB-SubCell"/>
</dbReference>
<protein>
    <recommendedName>
        <fullName evidence="9">Polysaccharide biosynthesis protein C-terminal domain-containing protein</fullName>
    </recommendedName>
</protein>
<evidence type="ECO:0000256" key="1">
    <source>
        <dbReference type="ARBA" id="ARBA00004651"/>
    </source>
</evidence>
<sequence length="488" mass="50653">MQGLLQFATGVLLARLLPPRDFGLVALALVVTGLATLVADLGLGPAIVQRRDLTHRHLRTAFSASILLGLGITALVALLAPVAGALLASPQLPGVLAVQSLLFVMGAFGVVPRAMLQREMRAGALFTVSVVSYVVGYAIAVTALALAGFGVWSLVWGSLIQTGLESVLALAIVRPPVKPLLGRPELRDLLGYGAKASLNAVVNYFARNGDNAIVGRVLGPAALGLYGRAYNLMLLPLSHLGGATIAVLFPALAEVQNDKPRLKRGYLLAVQFTALVAAPVMTGMAVAAPHMVVALYGARWSGMVPALQVLCAAGLFRAVYHLAGAVTAASNRLGEETRRQFVYAALVIVGGIAGTRWGVTGVAVGVSLAIVYMYVAMSSLALRISEGTWAEFLAVQAPGVALAGMVGVSALAARLAMERLGAGDGAIFLAVLAASALAMPAGVYLLPPRVRPAALFDRLAPNVARLPRPLQFAMLRVLRLSPDAGRLP</sequence>
<organism evidence="8">
    <name type="scientific">uncultured Gemmatimonadota bacterium</name>
    <dbReference type="NCBI Taxonomy" id="203437"/>
    <lineage>
        <taxon>Bacteria</taxon>
        <taxon>Pseudomonadati</taxon>
        <taxon>Gemmatimonadota</taxon>
        <taxon>environmental samples</taxon>
    </lineage>
</organism>
<feature type="transmembrane region" description="Helical" evidence="7">
    <location>
        <begin position="123"/>
        <end position="149"/>
    </location>
</feature>
<keyword evidence="5 7" id="KW-1133">Transmembrane helix</keyword>
<evidence type="ECO:0000256" key="5">
    <source>
        <dbReference type="ARBA" id="ARBA00022989"/>
    </source>
</evidence>
<evidence type="ECO:0000256" key="7">
    <source>
        <dbReference type="SAM" id="Phobius"/>
    </source>
</evidence>
<dbReference type="PANTHER" id="PTHR30250:SF10">
    <property type="entry name" value="LIPOPOLYSACCHARIDE BIOSYNTHESIS PROTEIN WZXC"/>
    <property type="match status" value="1"/>
</dbReference>
<dbReference type="InterPro" id="IPR050833">
    <property type="entry name" value="Poly_Biosynth_Transport"/>
</dbReference>
<feature type="transmembrane region" description="Helical" evidence="7">
    <location>
        <begin position="92"/>
        <end position="111"/>
    </location>
</feature>
<dbReference type="AlphaFoldDB" id="A0A6J4LUZ7"/>
<dbReference type="Pfam" id="PF13440">
    <property type="entry name" value="Polysacc_synt_3"/>
    <property type="match status" value="1"/>
</dbReference>
<feature type="transmembrane region" description="Helical" evidence="7">
    <location>
        <begin position="265"/>
        <end position="288"/>
    </location>
</feature>
<feature type="transmembrane region" description="Helical" evidence="7">
    <location>
        <begin position="60"/>
        <end position="80"/>
    </location>
</feature>
<proteinExistence type="inferred from homology"/>
<dbReference type="CDD" id="cd13127">
    <property type="entry name" value="MATE_tuaB_like"/>
    <property type="match status" value="1"/>
</dbReference>
<evidence type="ECO:0008006" key="9">
    <source>
        <dbReference type="Google" id="ProtNLM"/>
    </source>
</evidence>
<reference evidence="8" key="1">
    <citation type="submission" date="2020-02" db="EMBL/GenBank/DDBJ databases">
        <authorList>
            <person name="Meier V. D."/>
        </authorList>
    </citation>
    <scope>NUCLEOTIDE SEQUENCE</scope>
    <source>
        <strain evidence="8">AVDCRST_MAG89</strain>
    </source>
</reference>
<dbReference type="EMBL" id="CADCTV010000554">
    <property type="protein sequence ID" value="CAA9341567.1"/>
    <property type="molecule type" value="Genomic_DNA"/>
</dbReference>
<name>A0A6J4LUZ7_9BACT</name>
<feature type="transmembrane region" description="Helical" evidence="7">
    <location>
        <begin position="425"/>
        <end position="446"/>
    </location>
</feature>
<accession>A0A6J4LUZ7</accession>
<feature type="transmembrane region" description="Helical" evidence="7">
    <location>
        <begin position="365"/>
        <end position="385"/>
    </location>
</feature>
<keyword evidence="4 7" id="KW-0812">Transmembrane</keyword>
<evidence type="ECO:0000256" key="3">
    <source>
        <dbReference type="ARBA" id="ARBA00022475"/>
    </source>
</evidence>
<feature type="transmembrane region" description="Helical" evidence="7">
    <location>
        <begin position="341"/>
        <end position="359"/>
    </location>
</feature>
<comment type="similarity">
    <text evidence="2">Belongs to the polysaccharide synthase family.</text>
</comment>
<feature type="transmembrane region" description="Helical" evidence="7">
    <location>
        <begin position="233"/>
        <end position="253"/>
    </location>
</feature>
<keyword evidence="6 7" id="KW-0472">Membrane</keyword>
<evidence type="ECO:0000313" key="8">
    <source>
        <dbReference type="EMBL" id="CAA9341567.1"/>
    </source>
</evidence>
<evidence type="ECO:0000256" key="2">
    <source>
        <dbReference type="ARBA" id="ARBA00007430"/>
    </source>
</evidence>
<evidence type="ECO:0000256" key="4">
    <source>
        <dbReference type="ARBA" id="ARBA00022692"/>
    </source>
</evidence>
<gene>
    <name evidence="8" type="ORF">AVDCRST_MAG89-2641</name>
</gene>
<evidence type="ECO:0000256" key="6">
    <source>
        <dbReference type="ARBA" id="ARBA00023136"/>
    </source>
</evidence>
<feature type="transmembrane region" description="Helical" evidence="7">
    <location>
        <begin position="300"/>
        <end position="320"/>
    </location>
</feature>
<dbReference type="PANTHER" id="PTHR30250">
    <property type="entry name" value="PST FAMILY PREDICTED COLANIC ACID TRANSPORTER"/>
    <property type="match status" value="1"/>
</dbReference>